<evidence type="ECO:0000313" key="1">
    <source>
        <dbReference type="EMBL" id="KRX15492.1"/>
    </source>
</evidence>
<keyword evidence="2" id="KW-1185">Reference proteome</keyword>
<name>A0A0V0RLX4_9BILA</name>
<gene>
    <name evidence="1" type="ORF">T07_12451</name>
</gene>
<evidence type="ECO:0000313" key="2">
    <source>
        <dbReference type="Proteomes" id="UP000054630"/>
    </source>
</evidence>
<proteinExistence type="predicted"/>
<dbReference type="EMBL" id="JYDL01000130">
    <property type="protein sequence ID" value="KRX15492.1"/>
    <property type="molecule type" value="Genomic_DNA"/>
</dbReference>
<dbReference type="Proteomes" id="UP000054630">
    <property type="component" value="Unassembled WGS sequence"/>
</dbReference>
<comment type="caution">
    <text evidence="1">The sequence shown here is derived from an EMBL/GenBank/DDBJ whole genome shotgun (WGS) entry which is preliminary data.</text>
</comment>
<sequence length="110" mass="12521">MLIESSHEYLQIESFIILAKTICQMFLYCYTIDPVLNGFHVHASVPSRPWLWRLLASLAAQEALLAIAFISRQAKLADYLQRFQFLQTLIQQAIAMFAMGDEASSPLEVL</sequence>
<dbReference type="AlphaFoldDB" id="A0A0V0RLX4"/>
<organism evidence="1 2">
    <name type="scientific">Trichinella nelsoni</name>
    <dbReference type="NCBI Taxonomy" id="6336"/>
    <lineage>
        <taxon>Eukaryota</taxon>
        <taxon>Metazoa</taxon>
        <taxon>Ecdysozoa</taxon>
        <taxon>Nematoda</taxon>
        <taxon>Enoplea</taxon>
        <taxon>Dorylaimia</taxon>
        <taxon>Trichinellida</taxon>
        <taxon>Trichinellidae</taxon>
        <taxon>Trichinella</taxon>
    </lineage>
</organism>
<accession>A0A0V0RLX4</accession>
<protein>
    <submittedName>
        <fullName evidence="1">Uncharacterized protein</fullName>
    </submittedName>
</protein>
<reference evidence="1 2" key="1">
    <citation type="submission" date="2015-01" db="EMBL/GenBank/DDBJ databases">
        <title>Evolution of Trichinella species and genotypes.</title>
        <authorList>
            <person name="Korhonen P.K."/>
            <person name="Edoardo P."/>
            <person name="Giuseppe L.R."/>
            <person name="Gasser R.B."/>
        </authorList>
    </citation>
    <scope>NUCLEOTIDE SEQUENCE [LARGE SCALE GENOMIC DNA]</scope>
    <source>
        <strain evidence="1">ISS37</strain>
    </source>
</reference>